<feature type="compositionally biased region" description="Polar residues" evidence="1">
    <location>
        <begin position="373"/>
        <end position="389"/>
    </location>
</feature>
<feature type="compositionally biased region" description="Polar residues" evidence="1">
    <location>
        <begin position="477"/>
        <end position="491"/>
    </location>
</feature>
<feature type="compositionally biased region" description="Polar residues" evidence="1">
    <location>
        <begin position="42"/>
        <end position="51"/>
    </location>
</feature>
<evidence type="ECO:0000313" key="2">
    <source>
        <dbReference type="Proteomes" id="UP000694888"/>
    </source>
</evidence>
<dbReference type="GeneID" id="101857571"/>
<feature type="compositionally biased region" description="Polar residues" evidence="1">
    <location>
        <begin position="65"/>
        <end position="79"/>
    </location>
</feature>
<feature type="region of interest" description="Disordered" evidence="1">
    <location>
        <begin position="24"/>
        <end position="146"/>
    </location>
</feature>
<name>A0ABM0JQM6_APLCA</name>
<feature type="region of interest" description="Disordered" evidence="1">
    <location>
        <begin position="536"/>
        <end position="555"/>
    </location>
</feature>
<feature type="compositionally biased region" description="Basic and acidic residues" evidence="1">
    <location>
        <begin position="777"/>
        <end position="786"/>
    </location>
</feature>
<feature type="compositionally biased region" description="Polar residues" evidence="1">
    <location>
        <begin position="231"/>
        <end position="256"/>
    </location>
</feature>
<evidence type="ECO:0000313" key="3">
    <source>
        <dbReference type="RefSeq" id="XP_005099256.1"/>
    </source>
</evidence>
<feature type="compositionally biased region" description="Basic and acidic residues" evidence="1">
    <location>
        <begin position="257"/>
        <end position="267"/>
    </location>
</feature>
<sequence length="876" mass="96722">MEASVRKSDVDTAHLVASDTAVWGTSETSYSGFSGPEDGVNTLVSDLNISEKNLPDDDDLDMHKATSSTGQCNGSSEYNNPEDERSFVNESPTVDSGQVASEPVVNDNNVHGSLDQPGVYTTADSETPEITEQNERSSLSMDERDTVENNEQFGVERSNNGQILLPPQPRHQLEATKETGSQQLDESGADGRLDLYLELAVCGLKVPSKPNSATREGRDNETDGCSETHKSSPSGLSQSEKMTDSDQYALQKLINSKHNDNPKKHENNATVETNPSEAPTLPLFQSDLDSEGGSHSETRPACTIVIPTSSTSSESNSLPQPSATPSTSKRQMEVEKGLVINAVQKPLSSPPAKGKCVSKRQSRDLRTQVLRKSVSSQENSSQVRSVSENNKIKQEPHSSTVKEIKPVTEKNKMKQEEHANSEKEAKPQGQPISSKKTPMVVRESEAYSRRKIKVKNTPVFKFDRNSRTDEGEETQCRRNSTSKESLSNSAKSFRKLAERSDSESSLVSESSSEKNKFVSKFEAPYTKRELKQALPRKSFFSSHDRSMKDAGLEPDDPVAKRKAERLKARLERIALEFNPVPPRTPKETAVLGDLTRAKSESALNFGVQMSFEDADATNGVKPMINTLFLDSTDAGKVTWDPSSGGNVSDVQKTETTRRSRRPVSARNDYVECAPLSGYLSYVKENKNEYCQYLKTKVRVPKLDGPVLRLVRLGRAFELRHRGETRRAPCEHEEVVKAARALRPRSADPAKFCRPRDKTAALLAHDPSLASLRPSRPQSEDKRHQDKNSTTGSSSGGGGATPTSASGAKDEEPKSELEKRKFKAEEWSRSVSTHTLGRAKLQSLRQLGCEDGEVTKWWETLTDCRYLRHSYTASTVH</sequence>
<feature type="compositionally biased region" description="Polar residues" evidence="1">
    <location>
        <begin position="122"/>
        <end position="140"/>
    </location>
</feature>
<feature type="compositionally biased region" description="Basic and acidic residues" evidence="1">
    <location>
        <begin position="390"/>
        <end position="426"/>
    </location>
</feature>
<dbReference type="RefSeq" id="XP_005099256.1">
    <property type="nucleotide sequence ID" value="XM_005099199.3"/>
</dbReference>
<evidence type="ECO:0000256" key="1">
    <source>
        <dbReference type="SAM" id="MobiDB-lite"/>
    </source>
</evidence>
<feature type="region of interest" description="Disordered" evidence="1">
    <location>
        <begin position="207"/>
        <end position="513"/>
    </location>
</feature>
<feature type="compositionally biased region" description="Basic and acidic residues" evidence="1">
    <location>
        <begin position="215"/>
        <end position="230"/>
    </location>
</feature>
<proteinExistence type="predicted"/>
<feature type="compositionally biased region" description="Basic and acidic residues" evidence="1">
    <location>
        <begin position="807"/>
        <end position="825"/>
    </location>
</feature>
<feature type="compositionally biased region" description="Polar residues" evidence="1">
    <location>
        <begin position="268"/>
        <end position="277"/>
    </location>
</feature>
<feature type="compositionally biased region" description="Low complexity" evidence="1">
    <location>
        <begin position="307"/>
        <end position="321"/>
    </location>
</feature>
<reference evidence="3" key="1">
    <citation type="submission" date="2025-08" db="UniProtKB">
        <authorList>
            <consortium name="RefSeq"/>
        </authorList>
    </citation>
    <scope>IDENTIFICATION</scope>
</reference>
<accession>A0ABM0JQM6</accession>
<feature type="compositionally biased region" description="Polar residues" evidence="1">
    <location>
        <begin position="640"/>
        <end position="650"/>
    </location>
</feature>
<dbReference type="Proteomes" id="UP000694888">
    <property type="component" value="Unplaced"/>
</dbReference>
<protein>
    <submittedName>
        <fullName evidence="3">Uncharacterized protein LOC101857571</fullName>
    </submittedName>
</protein>
<gene>
    <name evidence="3" type="primary">LOC101857571</name>
</gene>
<organism evidence="2 3">
    <name type="scientific">Aplysia californica</name>
    <name type="common">California sea hare</name>
    <dbReference type="NCBI Taxonomy" id="6500"/>
    <lineage>
        <taxon>Eukaryota</taxon>
        <taxon>Metazoa</taxon>
        <taxon>Spiralia</taxon>
        <taxon>Lophotrochozoa</taxon>
        <taxon>Mollusca</taxon>
        <taxon>Gastropoda</taxon>
        <taxon>Heterobranchia</taxon>
        <taxon>Euthyneura</taxon>
        <taxon>Tectipleura</taxon>
        <taxon>Aplysiida</taxon>
        <taxon>Aplysioidea</taxon>
        <taxon>Aplysiidae</taxon>
        <taxon>Aplysia</taxon>
    </lineage>
</organism>
<keyword evidence="2" id="KW-1185">Reference proteome</keyword>
<feature type="compositionally biased region" description="Polar residues" evidence="1">
    <location>
        <begin position="88"/>
        <end position="99"/>
    </location>
</feature>
<feature type="region of interest" description="Disordered" evidence="1">
    <location>
        <begin position="639"/>
        <end position="662"/>
    </location>
</feature>
<feature type="region of interest" description="Disordered" evidence="1">
    <location>
        <begin position="762"/>
        <end position="825"/>
    </location>
</feature>
<feature type="compositionally biased region" description="Basic and acidic residues" evidence="1">
    <location>
        <begin position="542"/>
        <end position="555"/>
    </location>
</feature>